<dbReference type="InterPro" id="IPR054212">
    <property type="entry name" value="DUF6919"/>
</dbReference>
<feature type="domain" description="DUF6919" evidence="1">
    <location>
        <begin position="5"/>
        <end position="189"/>
    </location>
</feature>
<gene>
    <name evidence="2" type="ORF">HNQ79_006066</name>
</gene>
<sequence>MPRSAARAWSAARTLDDLGELTAQWLEGGLAALPGDAYRGGPDEETGLLVPVLAALNRAGIVTLGSQPGLQGPAFDGRQWCQRAAVDCLTDAAGAQRLLRTARDAELLHSVHQVRRSGPVPYIVVTTWGGQAHTAFGSRIRRRDIRRSYQGCHRDALRAVVDAHQVTLVDPQWGRDSLLWPRLTGQLTHLGR</sequence>
<evidence type="ECO:0000259" key="1">
    <source>
        <dbReference type="Pfam" id="PF21897"/>
    </source>
</evidence>
<name>A0A7X0HKW7_9ACTN</name>
<keyword evidence="3" id="KW-1185">Reference proteome</keyword>
<protein>
    <recommendedName>
        <fullName evidence="1">DUF6919 domain-containing protein</fullName>
    </recommendedName>
</protein>
<dbReference type="EMBL" id="JACHEM010000024">
    <property type="protein sequence ID" value="MBB6439554.1"/>
    <property type="molecule type" value="Genomic_DNA"/>
</dbReference>
<evidence type="ECO:0000313" key="3">
    <source>
        <dbReference type="Proteomes" id="UP000540423"/>
    </source>
</evidence>
<dbReference type="RefSeq" id="WP_185036096.1">
    <property type="nucleotide sequence ID" value="NZ_BNBN01000015.1"/>
</dbReference>
<organism evidence="2 3">
    <name type="scientific">Streptomyces candidus</name>
    <dbReference type="NCBI Taxonomy" id="67283"/>
    <lineage>
        <taxon>Bacteria</taxon>
        <taxon>Bacillati</taxon>
        <taxon>Actinomycetota</taxon>
        <taxon>Actinomycetes</taxon>
        <taxon>Kitasatosporales</taxon>
        <taxon>Streptomycetaceae</taxon>
        <taxon>Streptomyces</taxon>
    </lineage>
</organism>
<comment type="caution">
    <text evidence="2">The sequence shown here is derived from an EMBL/GenBank/DDBJ whole genome shotgun (WGS) entry which is preliminary data.</text>
</comment>
<dbReference type="Pfam" id="PF21897">
    <property type="entry name" value="DUF6919"/>
    <property type="match status" value="1"/>
</dbReference>
<proteinExistence type="predicted"/>
<reference evidence="2 3" key="1">
    <citation type="submission" date="2020-08" db="EMBL/GenBank/DDBJ databases">
        <title>Genomic Encyclopedia of Type Strains, Phase IV (KMG-IV): sequencing the most valuable type-strain genomes for metagenomic binning, comparative biology and taxonomic classification.</title>
        <authorList>
            <person name="Goeker M."/>
        </authorList>
    </citation>
    <scope>NUCLEOTIDE SEQUENCE [LARGE SCALE GENOMIC DNA]</scope>
    <source>
        <strain evidence="2 3">DSM 40141</strain>
    </source>
</reference>
<accession>A0A7X0HKW7</accession>
<dbReference type="Proteomes" id="UP000540423">
    <property type="component" value="Unassembled WGS sequence"/>
</dbReference>
<evidence type="ECO:0000313" key="2">
    <source>
        <dbReference type="EMBL" id="MBB6439554.1"/>
    </source>
</evidence>
<dbReference type="AlphaFoldDB" id="A0A7X0HKW7"/>